<dbReference type="InterPro" id="IPR011883">
    <property type="entry name" value="PaaD-like"/>
</dbReference>
<feature type="domain" description="MIP18 family-like" evidence="1">
    <location>
        <begin position="9"/>
        <end position="72"/>
    </location>
</feature>
<dbReference type="InterPro" id="IPR034904">
    <property type="entry name" value="FSCA_dom_sf"/>
</dbReference>
<evidence type="ECO:0000259" key="2">
    <source>
        <dbReference type="Pfam" id="PF23451"/>
    </source>
</evidence>
<feature type="domain" description="PaaD zinc beta ribbon" evidence="2">
    <location>
        <begin position="108"/>
        <end position="149"/>
    </location>
</feature>
<dbReference type="Gene3D" id="3.30.300.130">
    <property type="entry name" value="Fe-S cluster assembly (FSCA)"/>
    <property type="match status" value="1"/>
</dbReference>
<dbReference type="InterPro" id="IPR052339">
    <property type="entry name" value="Fe-S_Maturation_MIP18"/>
</dbReference>
<organism evidence="3">
    <name type="scientific">marine metagenome</name>
    <dbReference type="NCBI Taxonomy" id="408172"/>
    <lineage>
        <taxon>unclassified sequences</taxon>
        <taxon>metagenomes</taxon>
        <taxon>ecological metagenomes</taxon>
    </lineage>
</organism>
<dbReference type="InterPro" id="IPR002744">
    <property type="entry name" value="MIP18-like"/>
</dbReference>
<accession>A0A382EKA6</accession>
<gene>
    <name evidence="3" type="ORF">METZ01_LOCUS203235</name>
</gene>
<proteinExistence type="predicted"/>
<protein>
    <submittedName>
        <fullName evidence="3">Uncharacterized protein</fullName>
    </submittedName>
</protein>
<dbReference type="PANTHER" id="PTHR42831">
    <property type="entry name" value="FE-S PROTEIN MATURATION AUXILIARY FACTOR YITW"/>
    <property type="match status" value="1"/>
</dbReference>
<dbReference type="InterPro" id="IPR056572">
    <property type="entry name" value="Zn_ribbon_PaaD"/>
</dbReference>
<reference evidence="3" key="1">
    <citation type="submission" date="2018-05" db="EMBL/GenBank/DDBJ databases">
        <authorList>
            <person name="Lanie J.A."/>
            <person name="Ng W.-L."/>
            <person name="Kazmierczak K.M."/>
            <person name="Andrzejewski T.M."/>
            <person name="Davidsen T.M."/>
            <person name="Wayne K.J."/>
            <person name="Tettelin H."/>
            <person name="Glass J.I."/>
            <person name="Rusch D."/>
            <person name="Podicherti R."/>
            <person name="Tsui H.-C.T."/>
            <person name="Winkler M.E."/>
        </authorList>
    </citation>
    <scope>NUCLEOTIDE SEQUENCE</scope>
</reference>
<dbReference type="AlphaFoldDB" id="A0A382EKA6"/>
<dbReference type="Pfam" id="PF01883">
    <property type="entry name" value="FeS_assembly_P"/>
    <property type="match status" value="1"/>
</dbReference>
<dbReference type="Pfam" id="PF23451">
    <property type="entry name" value="Zn_ribbon_PaaD"/>
    <property type="match status" value="1"/>
</dbReference>
<dbReference type="NCBIfam" id="TIGR02159">
    <property type="entry name" value="PA_CoA_Oxy4"/>
    <property type="match status" value="1"/>
</dbReference>
<evidence type="ECO:0000259" key="1">
    <source>
        <dbReference type="Pfam" id="PF01883"/>
    </source>
</evidence>
<name>A0A382EKA6_9ZZZZ</name>
<dbReference type="SUPFAM" id="SSF117916">
    <property type="entry name" value="Fe-S cluster assembly (FSCA) domain-like"/>
    <property type="match status" value="1"/>
</dbReference>
<evidence type="ECO:0000313" key="3">
    <source>
        <dbReference type="EMBL" id="SVB50381.1"/>
    </source>
</evidence>
<sequence>MVKEISTHTIWELLKTIPDPEIPAISIVDLGIVRKVHFEETTLHITVTPTYSGCPAMSFMKDEIIRHLELQGITNYQVNTSLAPAWTTDWMSDEVKAKLKEAGIAPPSEEINCPQCDSKKVQVVSEFGSTACKAMYKCLDCLEPFHHFKQI</sequence>
<dbReference type="EMBL" id="UINC01044651">
    <property type="protein sequence ID" value="SVB50381.1"/>
    <property type="molecule type" value="Genomic_DNA"/>
</dbReference>
<dbReference type="PANTHER" id="PTHR42831:SF3">
    <property type="entry name" value="1,2-PHENYLACETYL-COA EPOXIDASE, SUBUNIT D-RELATED"/>
    <property type="match status" value="1"/>
</dbReference>